<gene>
    <name evidence="1" type="ORF">MM415B01830_0003</name>
</gene>
<name>A0A6M3IJA0_9ZZZZ</name>
<proteinExistence type="predicted"/>
<reference evidence="1" key="1">
    <citation type="submission" date="2020-03" db="EMBL/GenBank/DDBJ databases">
        <title>The deep terrestrial virosphere.</title>
        <authorList>
            <person name="Holmfeldt K."/>
            <person name="Nilsson E."/>
            <person name="Simone D."/>
            <person name="Lopez-Fernandez M."/>
            <person name="Wu X."/>
            <person name="de Brujin I."/>
            <person name="Lundin D."/>
            <person name="Andersson A."/>
            <person name="Bertilsson S."/>
            <person name="Dopson M."/>
        </authorList>
    </citation>
    <scope>NUCLEOTIDE SEQUENCE</scope>
    <source>
        <strain evidence="1">MM415B01830</strain>
    </source>
</reference>
<accession>A0A6M3IJA0</accession>
<protein>
    <submittedName>
        <fullName evidence="1">Uncharacterized protein</fullName>
    </submittedName>
</protein>
<dbReference type="EMBL" id="MT141223">
    <property type="protein sequence ID" value="QJA56502.1"/>
    <property type="molecule type" value="Genomic_DNA"/>
</dbReference>
<sequence length="186" mass="20466">MSKCRRINLSSLEFNLHSAFSGQAKRLQDEMVSKSQNLYSQTSAVPGKFLASGIQGMFVYEYDVELINVVDAHQIYVEGGTGEYMPADWSPQKTEAALGYPARSKPRPGKWIGGRGEGSPWVDLAERPHPGSDKLIGGVEKVEGIPGKHYLANKMHSILSIGRLEKLTKRAMSDAFRGAMKEVIVV</sequence>
<organism evidence="1">
    <name type="scientific">viral metagenome</name>
    <dbReference type="NCBI Taxonomy" id="1070528"/>
    <lineage>
        <taxon>unclassified sequences</taxon>
        <taxon>metagenomes</taxon>
        <taxon>organismal metagenomes</taxon>
    </lineage>
</organism>
<evidence type="ECO:0000313" key="1">
    <source>
        <dbReference type="EMBL" id="QJA56502.1"/>
    </source>
</evidence>
<dbReference type="AlphaFoldDB" id="A0A6M3IJA0"/>